<evidence type="ECO:0000313" key="4">
    <source>
        <dbReference type="EMBL" id="MBP0440567.1"/>
    </source>
</evidence>
<organism evidence="4 5">
    <name type="scientific">Tianweitania sediminis</name>
    <dbReference type="NCBI Taxonomy" id="1502156"/>
    <lineage>
        <taxon>Bacteria</taxon>
        <taxon>Pseudomonadati</taxon>
        <taxon>Pseudomonadota</taxon>
        <taxon>Alphaproteobacteria</taxon>
        <taxon>Hyphomicrobiales</taxon>
        <taxon>Phyllobacteriaceae</taxon>
        <taxon>Tianweitania</taxon>
    </lineage>
</organism>
<dbReference type="Gene3D" id="3.40.50.300">
    <property type="entry name" value="P-loop containing nucleotide triphosphate hydrolases"/>
    <property type="match status" value="1"/>
</dbReference>
<evidence type="ECO:0000256" key="1">
    <source>
        <dbReference type="ARBA" id="ARBA00022741"/>
    </source>
</evidence>
<accession>A0A8J7R2S6</accession>
<keyword evidence="1" id="KW-0547">Nucleotide-binding</keyword>
<keyword evidence="5" id="KW-1185">Reference proteome</keyword>
<dbReference type="GO" id="GO:0005829">
    <property type="term" value="C:cytosol"/>
    <property type="evidence" value="ECO:0007669"/>
    <property type="project" value="TreeGrafter"/>
</dbReference>
<keyword evidence="2" id="KW-0067">ATP-binding</keyword>
<reference evidence="4" key="1">
    <citation type="submission" date="2021-03" db="EMBL/GenBank/DDBJ databases">
        <title>Genome sequencing and assembly of Tianweitania sediminis.</title>
        <authorList>
            <person name="Chhetri G."/>
        </authorList>
    </citation>
    <scope>NUCLEOTIDE SEQUENCE</scope>
    <source>
        <strain evidence="4">Z8</strain>
    </source>
</reference>
<dbReference type="InterPro" id="IPR050625">
    <property type="entry name" value="ParA/MinD_ATPase"/>
</dbReference>
<dbReference type="GO" id="GO:0009898">
    <property type="term" value="C:cytoplasmic side of plasma membrane"/>
    <property type="evidence" value="ECO:0007669"/>
    <property type="project" value="TreeGrafter"/>
</dbReference>
<dbReference type="InterPro" id="IPR025669">
    <property type="entry name" value="AAA_dom"/>
</dbReference>
<dbReference type="Pfam" id="PF13614">
    <property type="entry name" value="AAA_31"/>
    <property type="match status" value="1"/>
</dbReference>
<dbReference type="Proteomes" id="UP000666240">
    <property type="component" value="Unassembled WGS sequence"/>
</dbReference>
<dbReference type="GO" id="GO:0005524">
    <property type="term" value="F:ATP binding"/>
    <property type="evidence" value="ECO:0007669"/>
    <property type="project" value="UniProtKB-KW"/>
</dbReference>
<dbReference type="PANTHER" id="PTHR43384">
    <property type="entry name" value="SEPTUM SITE-DETERMINING PROTEIN MIND HOMOLOG, CHLOROPLASTIC-RELATED"/>
    <property type="match status" value="1"/>
</dbReference>
<protein>
    <submittedName>
        <fullName evidence="4">AAA family ATPase</fullName>
    </submittedName>
</protein>
<comment type="caution">
    <text evidence="4">The sequence shown here is derived from an EMBL/GenBank/DDBJ whole genome shotgun (WGS) entry which is preliminary data.</text>
</comment>
<dbReference type="InterPro" id="IPR027417">
    <property type="entry name" value="P-loop_NTPase"/>
</dbReference>
<dbReference type="GO" id="GO:0051782">
    <property type="term" value="P:negative regulation of cell division"/>
    <property type="evidence" value="ECO:0007669"/>
    <property type="project" value="TreeGrafter"/>
</dbReference>
<evidence type="ECO:0000259" key="3">
    <source>
        <dbReference type="Pfam" id="PF13614"/>
    </source>
</evidence>
<dbReference type="SUPFAM" id="SSF52540">
    <property type="entry name" value="P-loop containing nucleoside triphosphate hydrolases"/>
    <property type="match status" value="1"/>
</dbReference>
<dbReference type="EMBL" id="JAGIYY010000008">
    <property type="protein sequence ID" value="MBP0440567.1"/>
    <property type="molecule type" value="Genomic_DNA"/>
</dbReference>
<dbReference type="Gene3D" id="3.40.50.2300">
    <property type="match status" value="1"/>
</dbReference>
<evidence type="ECO:0000313" key="5">
    <source>
        <dbReference type="Proteomes" id="UP000666240"/>
    </source>
</evidence>
<sequence>MTNLAYESSQGDLDHELVALQNLRPIPRISIQAFCETDSVAGPIDRAADDRRMARAHVKVHMGGIASALDLYQSAPTPNLIILESRHEPKELLASLHQLSEVCDPSTKVIVVGHYNDVWLYRELIRSGISEYVVAPISMADILAVIASIFVDPEAEPLGKSIAFLGAKGGVGSSTLAHNFAWTQSKLFGSETVIADMDLAFGTANINFDQDPAQGIAEAVFAPERIDEVYLDRLLAQCAEKLSLLAAPSTLDRTYDFEPDAFQQIIETAQRSAPMLVLDLPHVWNGWTKTTLMQADDVVITATPELANLRNTKNIVDTLKKLRPNDAPPKLIINQAGMPKRPEISAADFADPLGLTPMAVIPFDPHFFGTAANNGRMLGEMDPKHVIVQTINEIAHVLTGRSEVKARKRSGLGDLFGRLKSSKSSKK</sequence>
<name>A0A8J7R2S6_9HYPH</name>
<dbReference type="RefSeq" id="WP_209336597.1">
    <property type="nucleotide sequence ID" value="NZ_JAGIYY010000008.1"/>
</dbReference>
<dbReference type="PANTHER" id="PTHR43384:SF6">
    <property type="entry name" value="SEPTUM SITE-DETERMINING PROTEIN MIND HOMOLOG, CHLOROPLASTIC"/>
    <property type="match status" value="1"/>
</dbReference>
<dbReference type="SUPFAM" id="SSF52172">
    <property type="entry name" value="CheY-like"/>
    <property type="match status" value="1"/>
</dbReference>
<dbReference type="AlphaFoldDB" id="A0A8J7R2S6"/>
<dbReference type="GO" id="GO:0016887">
    <property type="term" value="F:ATP hydrolysis activity"/>
    <property type="evidence" value="ECO:0007669"/>
    <property type="project" value="TreeGrafter"/>
</dbReference>
<evidence type="ECO:0000256" key="2">
    <source>
        <dbReference type="ARBA" id="ARBA00022840"/>
    </source>
</evidence>
<proteinExistence type="predicted"/>
<gene>
    <name evidence="4" type="ORF">J5Y06_18105</name>
</gene>
<feature type="domain" description="AAA" evidence="3">
    <location>
        <begin position="160"/>
        <end position="324"/>
    </location>
</feature>
<dbReference type="InterPro" id="IPR011006">
    <property type="entry name" value="CheY-like_superfamily"/>
</dbReference>